<dbReference type="EMBL" id="JAWZSR010000004">
    <property type="protein sequence ID" value="MDX8046166.1"/>
    <property type="molecule type" value="Genomic_DNA"/>
</dbReference>
<reference evidence="1" key="1">
    <citation type="submission" date="2023-11" db="EMBL/GenBank/DDBJ databases">
        <title>Gracilibacillus pellucida a moderately halophilic bacterium isolated from saline soil in Xinjiang province.</title>
        <authorList>
            <person name="Zhang Z."/>
            <person name="Tan F."/>
            <person name="Wang Y."/>
            <person name="Xia M."/>
        </authorList>
    </citation>
    <scope>NUCLEOTIDE SEQUENCE</scope>
    <source>
        <strain evidence="1">S3-1-1</strain>
    </source>
</reference>
<proteinExistence type="predicted"/>
<sequence>MNHYKYSLLLLGGIGISNIGGWVYLIALNLIILKETGSPFAVALLYMLSPIATIFSNLWAGSLVDRINSRRLMLCLDMARAVCIAIIPISPSMLAIYLLAFMINIGSAMFEPTSMVYMTKLIPKENRQRFNALRSFINSCGTLLGPTIAGFLFWLGTPYTAIYVNALALFLSALLITFLPNVDSTVKSADKQKLSWQMIKRDFHSVYQFSKSNLFITKIYLLFCGMTIFMTAIDSLEAAFAKEVISLSDTNYGFLLSIFGIGIILGSMINTFFADQLQINLLIRFGTAITSIGYLMLYSSQGFISASISTFIIGFALTFANTGYLTFYQNHVPVTMMGRFGSLFSIVEAVFIILLTAVIGLSAELTSIRSVGWIGSLSFILLAIFTWRSVVGKSNNTVIAK</sequence>
<evidence type="ECO:0000313" key="1">
    <source>
        <dbReference type="EMBL" id="MDX8046166.1"/>
    </source>
</evidence>
<keyword evidence="2" id="KW-1185">Reference proteome</keyword>
<gene>
    <name evidence="1" type="ORF">SH601_09205</name>
</gene>
<organism evidence="1 2">
    <name type="scientific">Gracilibacillus pellucidus</name>
    <dbReference type="NCBI Taxonomy" id="3095368"/>
    <lineage>
        <taxon>Bacteria</taxon>
        <taxon>Bacillati</taxon>
        <taxon>Bacillota</taxon>
        <taxon>Bacilli</taxon>
        <taxon>Bacillales</taxon>
        <taxon>Bacillaceae</taxon>
        <taxon>Gracilibacillus</taxon>
    </lineage>
</organism>
<protein>
    <submittedName>
        <fullName evidence="1">MFS transporter</fullName>
    </submittedName>
</protein>
<evidence type="ECO:0000313" key="2">
    <source>
        <dbReference type="Proteomes" id="UP001277972"/>
    </source>
</evidence>
<dbReference type="Proteomes" id="UP001277972">
    <property type="component" value="Unassembled WGS sequence"/>
</dbReference>
<name>A0ACC6M5K0_9BACI</name>
<accession>A0ACC6M5K0</accession>
<comment type="caution">
    <text evidence="1">The sequence shown here is derived from an EMBL/GenBank/DDBJ whole genome shotgun (WGS) entry which is preliminary data.</text>
</comment>